<dbReference type="STRING" id="1801756.A3C67_00220"/>
<protein>
    <recommendedName>
        <fullName evidence="1">Glucosamine/galactosamine-6-phosphate isomerase domain-containing protein</fullName>
    </recommendedName>
</protein>
<evidence type="ECO:0000313" key="3">
    <source>
        <dbReference type="Proteomes" id="UP000179275"/>
    </source>
</evidence>
<organism evidence="2 3">
    <name type="scientific">Candidatus Nomurabacteria bacterium RIFCSPHIGHO2_02_FULL_42_19</name>
    <dbReference type="NCBI Taxonomy" id="1801756"/>
    <lineage>
        <taxon>Bacteria</taxon>
        <taxon>Candidatus Nomuraibacteriota</taxon>
    </lineage>
</organism>
<gene>
    <name evidence="2" type="ORF">A3C67_00220</name>
</gene>
<dbReference type="Proteomes" id="UP000179275">
    <property type="component" value="Unassembled WGS sequence"/>
</dbReference>
<accession>A0A1F6W3A2</accession>
<sequence>MQLNIQTTTNTGVAAKFLASKILEQLKSGKNVLWFVPGGSAITVAVETARTISKYPHKNLTVIMADERYGPVGHQNSNWQQIQEHGFNLPQSKLIPILTGEDLIATTKNFNTILREELAKANYKIGLFGVGANAHTGGIMPKSDAVNSSDLAHRYKAKQFERITITPKTIIQLDEAVVFMQGKEKWWVLQDLEKDIPVFDEPAQVLKKIPLLTIFTDYKK</sequence>
<reference evidence="2 3" key="1">
    <citation type="journal article" date="2016" name="Nat. Commun.">
        <title>Thousands of microbial genomes shed light on interconnected biogeochemical processes in an aquifer system.</title>
        <authorList>
            <person name="Anantharaman K."/>
            <person name="Brown C.T."/>
            <person name="Hug L.A."/>
            <person name="Sharon I."/>
            <person name="Castelle C.J."/>
            <person name="Probst A.J."/>
            <person name="Thomas B.C."/>
            <person name="Singh A."/>
            <person name="Wilkins M.J."/>
            <person name="Karaoz U."/>
            <person name="Brodie E.L."/>
            <person name="Williams K.H."/>
            <person name="Hubbard S.S."/>
            <person name="Banfield J.F."/>
        </authorList>
    </citation>
    <scope>NUCLEOTIDE SEQUENCE [LARGE SCALE GENOMIC DNA]</scope>
</reference>
<dbReference type="EMBL" id="MFUG01000005">
    <property type="protein sequence ID" value="OGI76292.1"/>
    <property type="molecule type" value="Genomic_DNA"/>
</dbReference>
<comment type="caution">
    <text evidence="2">The sequence shown here is derived from an EMBL/GenBank/DDBJ whole genome shotgun (WGS) entry which is preliminary data.</text>
</comment>
<evidence type="ECO:0000259" key="1">
    <source>
        <dbReference type="Pfam" id="PF01182"/>
    </source>
</evidence>
<proteinExistence type="predicted"/>
<dbReference type="Gene3D" id="3.40.50.1360">
    <property type="match status" value="1"/>
</dbReference>
<dbReference type="Pfam" id="PF01182">
    <property type="entry name" value="Glucosamine_iso"/>
    <property type="match status" value="1"/>
</dbReference>
<name>A0A1F6W3A2_9BACT</name>
<dbReference type="AlphaFoldDB" id="A0A1F6W3A2"/>
<dbReference type="InterPro" id="IPR006148">
    <property type="entry name" value="Glc/Gal-6P_isomerase"/>
</dbReference>
<dbReference type="InterPro" id="IPR037171">
    <property type="entry name" value="NagB/RpiA_transferase-like"/>
</dbReference>
<feature type="domain" description="Glucosamine/galactosamine-6-phosphate isomerase" evidence="1">
    <location>
        <begin position="14"/>
        <end position="207"/>
    </location>
</feature>
<dbReference type="SUPFAM" id="SSF100950">
    <property type="entry name" value="NagB/RpiA/CoA transferase-like"/>
    <property type="match status" value="1"/>
</dbReference>
<dbReference type="GO" id="GO:0005975">
    <property type="term" value="P:carbohydrate metabolic process"/>
    <property type="evidence" value="ECO:0007669"/>
    <property type="project" value="InterPro"/>
</dbReference>
<evidence type="ECO:0000313" key="2">
    <source>
        <dbReference type="EMBL" id="OGI76292.1"/>
    </source>
</evidence>